<dbReference type="AlphaFoldDB" id="A0A9Q1FAD8"/>
<evidence type="ECO:0000313" key="1">
    <source>
        <dbReference type="EMBL" id="KAJ8354192.1"/>
    </source>
</evidence>
<accession>A0A9Q1FAD8</accession>
<proteinExistence type="predicted"/>
<reference evidence="1" key="1">
    <citation type="journal article" date="2023" name="Science">
        <title>Genome structures resolve the early diversification of teleost fishes.</title>
        <authorList>
            <person name="Parey E."/>
            <person name="Louis A."/>
            <person name="Montfort J."/>
            <person name="Bouchez O."/>
            <person name="Roques C."/>
            <person name="Iampietro C."/>
            <person name="Lluch J."/>
            <person name="Castinel A."/>
            <person name="Donnadieu C."/>
            <person name="Desvignes T."/>
            <person name="Floi Bucao C."/>
            <person name="Jouanno E."/>
            <person name="Wen M."/>
            <person name="Mejri S."/>
            <person name="Dirks R."/>
            <person name="Jansen H."/>
            <person name="Henkel C."/>
            <person name="Chen W.J."/>
            <person name="Zahm M."/>
            <person name="Cabau C."/>
            <person name="Klopp C."/>
            <person name="Thompson A.W."/>
            <person name="Robinson-Rechavi M."/>
            <person name="Braasch I."/>
            <person name="Lecointre G."/>
            <person name="Bobe J."/>
            <person name="Postlethwait J.H."/>
            <person name="Berthelot C."/>
            <person name="Roest Crollius H."/>
            <person name="Guiguen Y."/>
        </authorList>
    </citation>
    <scope>NUCLEOTIDE SEQUENCE</scope>
    <source>
        <strain evidence="1">WJC10195</strain>
    </source>
</reference>
<comment type="caution">
    <text evidence="1">The sequence shown here is derived from an EMBL/GenBank/DDBJ whole genome shotgun (WGS) entry which is preliminary data.</text>
</comment>
<dbReference type="EMBL" id="JAINUF010000007">
    <property type="protein sequence ID" value="KAJ8354192.1"/>
    <property type="molecule type" value="Genomic_DNA"/>
</dbReference>
<gene>
    <name evidence="1" type="ORF">SKAU_G00217590</name>
</gene>
<dbReference type="Proteomes" id="UP001152622">
    <property type="component" value="Chromosome 7"/>
</dbReference>
<name>A0A9Q1FAD8_SYNKA</name>
<evidence type="ECO:0000313" key="2">
    <source>
        <dbReference type="Proteomes" id="UP001152622"/>
    </source>
</evidence>
<organism evidence="1 2">
    <name type="scientific">Synaphobranchus kaupii</name>
    <name type="common">Kaup's arrowtooth eel</name>
    <dbReference type="NCBI Taxonomy" id="118154"/>
    <lineage>
        <taxon>Eukaryota</taxon>
        <taxon>Metazoa</taxon>
        <taxon>Chordata</taxon>
        <taxon>Craniata</taxon>
        <taxon>Vertebrata</taxon>
        <taxon>Euteleostomi</taxon>
        <taxon>Actinopterygii</taxon>
        <taxon>Neopterygii</taxon>
        <taxon>Teleostei</taxon>
        <taxon>Anguilliformes</taxon>
        <taxon>Synaphobranchidae</taxon>
        <taxon>Synaphobranchus</taxon>
    </lineage>
</organism>
<protein>
    <submittedName>
        <fullName evidence="1">Uncharacterized protein</fullName>
    </submittedName>
</protein>
<keyword evidence="2" id="KW-1185">Reference proteome</keyword>
<feature type="non-terminal residue" evidence="1">
    <location>
        <position position="62"/>
    </location>
</feature>
<sequence length="62" mass="6910">MGWNERESRQPGSSSAACQSLEAMQACTSPQTMPKFPVLLLNISTQYCKENCKLVHEKKSCC</sequence>
<dbReference type="OrthoDB" id="5977126at2759"/>